<dbReference type="OrthoDB" id="60264at2157"/>
<dbReference type="Proteomes" id="UP000730161">
    <property type="component" value="Unassembled WGS sequence"/>
</dbReference>
<sequence>MKFAGRILSICGRRLMVARCDAGQLPPLYCDLVDSRMKPVGQIVDLFGNIASPYATIVCKTDCRLQEGEKLYVREKVKICRK</sequence>
<comment type="caution">
    <text evidence="1">The sequence shown here is derived from an EMBL/GenBank/DDBJ whole genome shotgun (WGS) entry which is preliminary data.</text>
</comment>
<dbReference type="EMBL" id="JWHL01000013">
    <property type="protein sequence ID" value="MBR1369474.1"/>
    <property type="molecule type" value="Genomic_DNA"/>
</dbReference>
<dbReference type="GO" id="GO:0001522">
    <property type="term" value="P:pseudouridine synthesis"/>
    <property type="evidence" value="ECO:0007669"/>
    <property type="project" value="InterPro"/>
</dbReference>
<keyword evidence="2" id="KW-1185">Reference proteome</keyword>
<dbReference type="SUPFAM" id="SSF50447">
    <property type="entry name" value="Translation proteins"/>
    <property type="match status" value="1"/>
</dbReference>
<dbReference type="AlphaFoldDB" id="A0A8J8B5W4"/>
<dbReference type="InterPro" id="IPR009000">
    <property type="entry name" value="Transl_B-barrel_sf"/>
</dbReference>
<dbReference type="InterPro" id="IPR007504">
    <property type="entry name" value="H/ACA_rnp_Gar1/Naf1"/>
</dbReference>
<proteinExistence type="predicted"/>
<protein>
    <submittedName>
        <fullName evidence="1">RNA-binding protein</fullName>
    </submittedName>
</protein>
<accession>A0A8J8B5W4</accession>
<dbReference type="GO" id="GO:0042254">
    <property type="term" value="P:ribosome biogenesis"/>
    <property type="evidence" value="ECO:0007669"/>
    <property type="project" value="InterPro"/>
</dbReference>
<name>A0A8J8B5W4_9EURY</name>
<dbReference type="Gene3D" id="2.40.10.230">
    <property type="entry name" value="Probable tRNA pseudouridine synthase domain"/>
    <property type="match status" value="1"/>
</dbReference>
<organism evidence="1 2">
    <name type="scientific">Methanocalculus chunghsingensis</name>
    <dbReference type="NCBI Taxonomy" id="156457"/>
    <lineage>
        <taxon>Archaea</taxon>
        <taxon>Methanobacteriati</taxon>
        <taxon>Methanobacteriota</taxon>
        <taxon>Stenosarchaea group</taxon>
        <taxon>Methanomicrobia</taxon>
        <taxon>Methanomicrobiales</taxon>
        <taxon>Methanocalculaceae</taxon>
        <taxon>Methanocalculus</taxon>
    </lineage>
</organism>
<evidence type="ECO:0000313" key="2">
    <source>
        <dbReference type="Proteomes" id="UP000730161"/>
    </source>
</evidence>
<gene>
    <name evidence="1" type="ORF">RJ53_08205</name>
</gene>
<dbReference type="Pfam" id="PF04410">
    <property type="entry name" value="Gar1"/>
    <property type="match status" value="1"/>
</dbReference>
<reference evidence="1" key="1">
    <citation type="submission" date="2014-12" db="EMBL/GenBank/DDBJ databases">
        <authorList>
            <person name="Huang H.-H."/>
            <person name="Chen S.-C."/>
            <person name="Lai M.-C."/>
        </authorList>
    </citation>
    <scope>NUCLEOTIDE SEQUENCE</scope>
    <source>
        <strain evidence="1">K1F9705b</strain>
    </source>
</reference>
<dbReference type="InterPro" id="IPR038664">
    <property type="entry name" value="Gar1/Naf1_Cbf5-bd_sf"/>
</dbReference>
<evidence type="ECO:0000313" key="1">
    <source>
        <dbReference type="EMBL" id="MBR1369474.1"/>
    </source>
</evidence>